<feature type="transmembrane region" description="Helical" evidence="11">
    <location>
        <begin position="145"/>
        <end position="167"/>
    </location>
</feature>
<feature type="transmembrane region" description="Helical" evidence="11">
    <location>
        <begin position="75"/>
        <end position="100"/>
    </location>
</feature>
<proteinExistence type="inferred from homology"/>
<dbReference type="GeneID" id="25035615"/>
<dbReference type="GO" id="GO:0070843">
    <property type="term" value="P:misfolded protein transport"/>
    <property type="evidence" value="ECO:0007669"/>
    <property type="project" value="EnsemblFungi"/>
</dbReference>
<keyword evidence="4 9" id="KW-0812">Transmembrane</keyword>
<dbReference type="AlphaFoldDB" id="S9VWA9"/>
<evidence type="ECO:0000256" key="7">
    <source>
        <dbReference type="ARBA" id="ARBA00023010"/>
    </source>
</evidence>
<keyword evidence="6 11" id="KW-1133">Transmembrane helix</keyword>
<dbReference type="FunFam" id="1.10.3370.10:FF:000009">
    <property type="entry name" value="Pretranslocation protein, alpha subunit, putative"/>
    <property type="match status" value="1"/>
</dbReference>
<dbReference type="SUPFAM" id="SSF103491">
    <property type="entry name" value="Preprotein translocase SecY subunit"/>
    <property type="match status" value="1"/>
</dbReference>
<dbReference type="GO" id="GO:0005048">
    <property type="term" value="F:signal sequence binding"/>
    <property type="evidence" value="ECO:0007669"/>
    <property type="project" value="EnsemblFungi"/>
</dbReference>
<dbReference type="GO" id="GO:1904680">
    <property type="term" value="F:peptide transmembrane transporter activity"/>
    <property type="evidence" value="ECO:0007669"/>
    <property type="project" value="EnsemblFungi"/>
</dbReference>
<feature type="domain" description="Translocon Sec61/SecY plug" evidence="12">
    <location>
        <begin position="41"/>
        <end position="75"/>
    </location>
</feature>
<keyword evidence="7 9" id="KW-0811">Translocation</keyword>
<dbReference type="HOGENOM" id="CLU_031763_2_1_1"/>
<evidence type="ECO:0000313" key="14">
    <source>
        <dbReference type="Proteomes" id="UP000015464"/>
    </source>
</evidence>
<dbReference type="OrthoDB" id="420669at2759"/>
<evidence type="ECO:0000256" key="5">
    <source>
        <dbReference type="ARBA" id="ARBA00022927"/>
    </source>
</evidence>
<evidence type="ECO:0000256" key="6">
    <source>
        <dbReference type="ARBA" id="ARBA00022989"/>
    </source>
</evidence>
<dbReference type="GO" id="GO:0006616">
    <property type="term" value="P:SRP-dependent cotranslational protein targeting to membrane, translocation"/>
    <property type="evidence" value="ECO:0007669"/>
    <property type="project" value="EnsemblFungi"/>
</dbReference>
<evidence type="ECO:0000256" key="4">
    <source>
        <dbReference type="ARBA" id="ARBA00022692"/>
    </source>
</evidence>
<reference evidence="13 14" key="1">
    <citation type="journal article" date="2011" name="Science">
        <title>Comparative functional genomics of the fission yeasts.</title>
        <authorList>
            <person name="Rhind N."/>
            <person name="Chen Z."/>
            <person name="Yassour M."/>
            <person name="Thompson D.A."/>
            <person name="Haas B.J."/>
            <person name="Habib N."/>
            <person name="Wapinski I."/>
            <person name="Roy S."/>
            <person name="Lin M.F."/>
            <person name="Heiman D.I."/>
            <person name="Young S.K."/>
            <person name="Furuya K."/>
            <person name="Guo Y."/>
            <person name="Pidoux A."/>
            <person name="Chen H.M."/>
            <person name="Robbertse B."/>
            <person name="Goldberg J.M."/>
            <person name="Aoki K."/>
            <person name="Bayne E.H."/>
            <person name="Berlin A.M."/>
            <person name="Desjardins C.A."/>
            <person name="Dobbs E."/>
            <person name="Dukaj L."/>
            <person name="Fan L."/>
            <person name="FitzGerald M.G."/>
            <person name="French C."/>
            <person name="Gujja S."/>
            <person name="Hansen K."/>
            <person name="Keifenheim D."/>
            <person name="Levin J.Z."/>
            <person name="Mosher R.A."/>
            <person name="Mueller C.A."/>
            <person name="Pfiffner J."/>
            <person name="Priest M."/>
            <person name="Russ C."/>
            <person name="Smialowska A."/>
            <person name="Swoboda P."/>
            <person name="Sykes S.M."/>
            <person name="Vaughn M."/>
            <person name="Vengrova S."/>
            <person name="Yoder R."/>
            <person name="Zeng Q."/>
            <person name="Allshire R."/>
            <person name="Baulcombe D."/>
            <person name="Birren B.W."/>
            <person name="Brown W."/>
            <person name="Ekwall K."/>
            <person name="Kellis M."/>
            <person name="Leatherwood J."/>
            <person name="Levin H."/>
            <person name="Margalit H."/>
            <person name="Martienssen R."/>
            <person name="Nieduszynski C.A."/>
            <person name="Spatafora J.W."/>
            <person name="Friedman N."/>
            <person name="Dalgaard J.Z."/>
            <person name="Baumann P."/>
            <person name="Niki H."/>
            <person name="Regev A."/>
            <person name="Nusbaum C."/>
        </authorList>
    </citation>
    <scope>NUCLEOTIDE SEQUENCE [LARGE SCALE GENOMIC DNA]</scope>
    <source>
        <strain evidence="14">OY26 / ATCC MYA-4695 / CBS 11777 / NBRC 106824 / NRRL Y48691</strain>
    </source>
</reference>
<dbReference type="eggNOG" id="KOG1373">
    <property type="taxonomic scope" value="Eukaryota"/>
</dbReference>
<dbReference type="PROSITE" id="PS00755">
    <property type="entry name" value="SECY_1"/>
    <property type="match status" value="1"/>
</dbReference>
<sequence>MSDLRFLDLVKPFAPFLPEIAAPERKVPFKQKMLWTGVTLLIFLVMSQVPLYGIVSSDTSDPLLWLRMILAANRGTLMELGISPIVTSSMLIQLLVGSQLIEVNMELKSDREMYQITQKFLAIIIAFGQATAYVLTGMYGRPQDLGAGICLLLILQLAAASLIVLLLDELLQKGYGLGSGISLFIATINCESIFWKAFSPTTYHIANGVQFEGAVINFVYVMLKWDNKLSALYQSFFRTGLSSSHIQLPNLWNFFATLMIFGVVIYLQDFRVEIPIRSQKFRGFRSTFPIKLLYTSNTPIMLQSALTSNLFLASRLLFNRFSDNFLIRLLGVWEQNAVSGLSYYLSPPSSFQDALIDPIHTLVYVVFTMSACAVFSKLWIEVSGSSPRDVAKQLKSQQLVMAGYREGSMYKELKRLIPTAALLSGACVGALAVTSDLVGALGSGTAVLLCTTTIYGYYEQLQKEIKGDTYGLPVAPMAQ</sequence>
<dbReference type="InterPro" id="IPR023201">
    <property type="entry name" value="SecY_dom_sf"/>
</dbReference>
<dbReference type="Gene3D" id="1.10.3370.10">
    <property type="entry name" value="SecY subunit domain"/>
    <property type="match status" value="1"/>
</dbReference>
<dbReference type="InterPro" id="IPR002208">
    <property type="entry name" value="SecY/SEC61-alpha"/>
</dbReference>
<dbReference type="PROSITE" id="PS00756">
    <property type="entry name" value="SECY_2"/>
    <property type="match status" value="1"/>
</dbReference>
<evidence type="ECO:0000256" key="10">
    <source>
        <dbReference type="RuleBase" id="RU004349"/>
    </source>
</evidence>
<dbReference type="PIRSF" id="PIRSF004557">
    <property type="entry name" value="SecY"/>
    <property type="match status" value="1"/>
</dbReference>
<dbReference type="GO" id="GO:0015450">
    <property type="term" value="F:protein-transporting ATPase activity"/>
    <property type="evidence" value="ECO:0007669"/>
    <property type="project" value="EnsemblFungi"/>
</dbReference>
<dbReference type="EMBL" id="KE546993">
    <property type="protein sequence ID" value="EPY50529.1"/>
    <property type="molecule type" value="Genomic_DNA"/>
</dbReference>
<comment type="similarity">
    <text evidence="2 10">Belongs to the SecY/SEC61-alpha family.</text>
</comment>
<dbReference type="Proteomes" id="UP000015464">
    <property type="component" value="Unassembled WGS sequence"/>
</dbReference>
<dbReference type="InterPro" id="IPR030659">
    <property type="entry name" value="SecY_CS"/>
</dbReference>
<dbReference type="Pfam" id="PF10559">
    <property type="entry name" value="Plug_translocon"/>
    <property type="match status" value="1"/>
</dbReference>
<evidence type="ECO:0000259" key="12">
    <source>
        <dbReference type="Pfam" id="PF10559"/>
    </source>
</evidence>
<dbReference type="NCBIfam" id="TIGR00967">
    <property type="entry name" value="3a0501s007"/>
    <property type="match status" value="1"/>
</dbReference>
<feature type="transmembrane region" description="Helical" evidence="11">
    <location>
        <begin position="174"/>
        <end position="195"/>
    </location>
</feature>
<feature type="transmembrane region" description="Helical" evidence="11">
    <location>
        <begin position="251"/>
        <end position="268"/>
    </location>
</feature>
<feature type="transmembrane region" description="Helical" evidence="11">
    <location>
        <begin position="120"/>
        <end position="139"/>
    </location>
</feature>
<evidence type="ECO:0000256" key="1">
    <source>
        <dbReference type="ARBA" id="ARBA00004127"/>
    </source>
</evidence>
<evidence type="ECO:0000256" key="8">
    <source>
        <dbReference type="ARBA" id="ARBA00023136"/>
    </source>
</evidence>
<keyword evidence="8 11" id="KW-0472">Membrane</keyword>
<dbReference type="Pfam" id="PF00344">
    <property type="entry name" value="SecY"/>
    <property type="match status" value="1"/>
</dbReference>
<keyword evidence="3 9" id="KW-0813">Transport</keyword>
<feature type="transmembrane region" description="Helical" evidence="11">
    <location>
        <begin position="34"/>
        <end position="55"/>
    </location>
</feature>
<evidence type="ECO:0000256" key="2">
    <source>
        <dbReference type="ARBA" id="ARBA00005751"/>
    </source>
</evidence>
<feature type="transmembrane region" description="Helical" evidence="11">
    <location>
        <begin position="440"/>
        <end position="458"/>
    </location>
</feature>
<dbReference type="NCBIfam" id="NF006341">
    <property type="entry name" value="PRK08568.1-5"/>
    <property type="match status" value="1"/>
</dbReference>
<evidence type="ECO:0000313" key="13">
    <source>
        <dbReference type="EMBL" id="EPY50529.1"/>
    </source>
</evidence>
<keyword evidence="5 9" id="KW-0653">Protein transport</keyword>
<accession>S9VWA9</accession>
<dbReference type="GO" id="GO:0000324">
    <property type="term" value="C:fungal-type vacuole"/>
    <property type="evidence" value="ECO:0007669"/>
    <property type="project" value="EnsemblFungi"/>
</dbReference>
<gene>
    <name evidence="13" type="ORF">SPOG_01286</name>
</gene>
<dbReference type="GO" id="GO:0030970">
    <property type="term" value="P:retrograde protein transport, ER to cytosol"/>
    <property type="evidence" value="ECO:0007669"/>
    <property type="project" value="EnsemblFungi"/>
</dbReference>
<organism evidence="13 14">
    <name type="scientific">Schizosaccharomyces cryophilus (strain OY26 / ATCC MYA-4695 / CBS 11777 / NBRC 106824 / NRRL Y48691)</name>
    <name type="common">Fission yeast</name>
    <dbReference type="NCBI Taxonomy" id="653667"/>
    <lineage>
        <taxon>Eukaryota</taxon>
        <taxon>Fungi</taxon>
        <taxon>Dikarya</taxon>
        <taxon>Ascomycota</taxon>
        <taxon>Taphrinomycotina</taxon>
        <taxon>Schizosaccharomycetes</taxon>
        <taxon>Schizosaccharomycetales</taxon>
        <taxon>Schizosaccharomycetaceae</taxon>
        <taxon>Schizosaccharomyces</taxon>
    </lineage>
</organism>
<dbReference type="InterPro" id="IPR019561">
    <property type="entry name" value="Translocon_Sec61/SecY_plug_dom"/>
</dbReference>
<evidence type="ECO:0000256" key="11">
    <source>
        <dbReference type="SAM" id="Phobius"/>
    </source>
</evidence>
<feature type="transmembrane region" description="Helical" evidence="11">
    <location>
        <begin position="416"/>
        <end position="434"/>
    </location>
</feature>
<evidence type="ECO:0000256" key="9">
    <source>
        <dbReference type="RuleBase" id="RU003484"/>
    </source>
</evidence>
<protein>
    <submittedName>
        <fullName evidence="13">Translocon alpha subunit Sec61</fullName>
    </submittedName>
</protein>
<comment type="subcellular location">
    <subcellularLocation>
        <location evidence="1">Endomembrane system</location>
        <topology evidence="1">Multi-pass membrane protein</topology>
    </subcellularLocation>
    <subcellularLocation>
        <location evidence="9">Membrane</location>
        <topology evidence="9">Multi-pass membrane protein</topology>
    </subcellularLocation>
</comment>
<dbReference type="PANTHER" id="PTHR10906">
    <property type="entry name" value="SECY/SEC61-ALPHA FAMILY MEMBER"/>
    <property type="match status" value="1"/>
</dbReference>
<dbReference type="GO" id="GO:0005784">
    <property type="term" value="C:Sec61 translocon complex"/>
    <property type="evidence" value="ECO:0007669"/>
    <property type="project" value="EnsemblFungi"/>
</dbReference>
<dbReference type="OMA" id="PMMRQMF"/>
<keyword evidence="14" id="KW-1185">Reference proteome</keyword>
<dbReference type="GO" id="GO:0031204">
    <property type="term" value="P:post-translational protein targeting to membrane, translocation"/>
    <property type="evidence" value="ECO:0007669"/>
    <property type="project" value="EnsemblFungi"/>
</dbReference>
<evidence type="ECO:0000256" key="3">
    <source>
        <dbReference type="ARBA" id="ARBA00022448"/>
    </source>
</evidence>
<dbReference type="STRING" id="653667.S9VWA9"/>
<dbReference type="RefSeq" id="XP_013025011.1">
    <property type="nucleotide sequence ID" value="XM_013169557.1"/>
</dbReference>
<name>S9VWA9_SCHCR</name>